<reference evidence="4 5" key="1">
    <citation type="submission" date="2019-05" db="EMBL/GenBank/DDBJ databases">
        <title>Emergence of the Ug99 lineage of the wheat stem rust pathogen through somatic hybridization.</title>
        <authorList>
            <person name="Li F."/>
            <person name="Upadhyaya N.M."/>
            <person name="Sperschneider J."/>
            <person name="Matny O."/>
            <person name="Nguyen-Phuc H."/>
            <person name="Mago R."/>
            <person name="Raley C."/>
            <person name="Miller M.E."/>
            <person name="Silverstein K.A.T."/>
            <person name="Henningsen E."/>
            <person name="Hirsch C.D."/>
            <person name="Visser B."/>
            <person name="Pretorius Z.A."/>
            <person name="Steffenson B.J."/>
            <person name="Schwessinger B."/>
            <person name="Dodds P.N."/>
            <person name="Figueroa M."/>
        </authorList>
    </citation>
    <scope>NUCLEOTIDE SEQUENCE [LARGE SCALE GENOMIC DNA]</scope>
    <source>
        <strain evidence="1">21-0</strain>
        <strain evidence="3 5">Ug99</strain>
    </source>
</reference>
<dbReference type="EMBL" id="VSWC01000105">
    <property type="protein sequence ID" value="KAA1086616.1"/>
    <property type="molecule type" value="Genomic_DNA"/>
</dbReference>
<dbReference type="AlphaFoldDB" id="A0A5B0SMX4"/>
<name>A0A5B0SMX4_PUCGR</name>
<dbReference type="EMBL" id="VDEP01000107">
    <property type="protein sequence ID" value="KAA1130651.1"/>
    <property type="molecule type" value="Genomic_DNA"/>
</dbReference>
<evidence type="ECO:0000313" key="3">
    <source>
        <dbReference type="EMBL" id="KAA1139282.1"/>
    </source>
</evidence>
<comment type="caution">
    <text evidence="3">The sequence shown here is derived from an EMBL/GenBank/DDBJ whole genome shotgun (WGS) entry which is preliminary data.</text>
</comment>
<protein>
    <submittedName>
        <fullName evidence="3">Uncharacterized protein</fullName>
    </submittedName>
</protein>
<gene>
    <name evidence="1" type="ORF">PGT21_005627</name>
    <name evidence="2" type="ORF">PGTUg99_019068</name>
    <name evidence="3" type="ORF">PGTUg99_037640</name>
</gene>
<dbReference type="EMBL" id="VDEP01000001">
    <property type="protein sequence ID" value="KAA1139282.1"/>
    <property type="molecule type" value="Genomic_DNA"/>
</dbReference>
<sequence length="63" mass="6898">MRPDNEINNSDKALNIDPYKLHACLNGHLVLKLVEPALFPTPSSTLLLPPSTSEPLAVVDDYV</sequence>
<evidence type="ECO:0000313" key="4">
    <source>
        <dbReference type="Proteomes" id="UP000324748"/>
    </source>
</evidence>
<dbReference type="Proteomes" id="UP000324748">
    <property type="component" value="Unassembled WGS sequence"/>
</dbReference>
<proteinExistence type="predicted"/>
<keyword evidence="4" id="KW-1185">Reference proteome</keyword>
<evidence type="ECO:0000313" key="5">
    <source>
        <dbReference type="Proteomes" id="UP000325313"/>
    </source>
</evidence>
<evidence type="ECO:0000313" key="1">
    <source>
        <dbReference type="EMBL" id="KAA1086616.1"/>
    </source>
</evidence>
<accession>A0A5B0SMX4</accession>
<organism evidence="3 5">
    <name type="scientific">Puccinia graminis f. sp. tritici</name>
    <dbReference type="NCBI Taxonomy" id="56615"/>
    <lineage>
        <taxon>Eukaryota</taxon>
        <taxon>Fungi</taxon>
        <taxon>Dikarya</taxon>
        <taxon>Basidiomycota</taxon>
        <taxon>Pucciniomycotina</taxon>
        <taxon>Pucciniomycetes</taxon>
        <taxon>Pucciniales</taxon>
        <taxon>Pucciniaceae</taxon>
        <taxon>Puccinia</taxon>
    </lineage>
</organism>
<dbReference type="Proteomes" id="UP000325313">
    <property type="component" value="Unassembled WGS sequence"/>
</dbReference>
<evidence type="ECO:0000313" key="2">
    <source>
        <dbReference type="EMBL" id="KAA1130651.1"/>
    </source>
</evidence>